<dbReference type="InterPro" id="IPR003029">
    <property type="entry name" value="S1_domain"/>
</dbReference>
<feature type="domain" description="S1 motif" evidence="2">
    <location>
        <begin position="212"/>
        <end position="280"/>
    </location>
</feature>
<proteinExistence type="predicted"/>
<evidence type="ECO:0000256" key="1">
    <source>
        <dbReference type="SAM" id="MobiDB-lite"/>
    </source>
</evidence>
<gene>
    <name evidence="3" type="ORF">PAHAL_5G262600</name>
</gene>
<feature type="region of interest" description="Disordered" evidence="1">
    <location>
        <begin position="1"/>
        <end position="21"/>
    </location>
</feature>
<dbReference type="Pfam" id="PF00575">
    <property type="entry name" value="S1"/>
    <property type="match status" value="1"/>
</dbReference>
<dbReference type="GO" id="GO:0003723">
    <property type="term" value="F:RNA binding"/>
    <property type="evidence" value="ECO:0007669"/>
    <property type="project" value="TreeGrafter"/>
</dbReference>
<dbReference type="SMART" id="SM00316">
    <property type="entry name" value="S1"/>
    <property type="match status" value="2"/>
</dbReference>
<dbReference type="GO" id="GO:0043489">
    <property type="term" value="P:RNA stabilization"/>
    <property type="evidence" value="ECO:0007669"/>
    <property type="project" value="TreeGrafter"/>
</dbReference>
<dbReference type="PANTHER" id="PTHR15838:SF3">
    <property type="entry name" value="PROTEIN PIGMENT DEFECTIVE 338, CHLOROPLASTIC"/>
    <property type="match status" value="1"/>
</dbReference>
<feature type="compositionally biased region" description="Pro residues" evidence="1">
    <location>
        <begin position="1"/>
        <end position="11"/>
    </location>
</feature>
<feature type="domain" description="S1 motif" evidence="2">
    <location>
        <begin position="291"/>
        <end position="360"/>
    </location>
</feature>
<evidence type="ECO:0000259" key="2">
    <source>
        <dbReference type="PROSITE" id="PS50126"/>
    </source>
</evidence>
<organism evidence="3">
    <name type="scientific">Panicum hallii</name>
    <dbReference type="NCBI Taxonomy" id="206008"/>
    <lineage>
        <taxon>Eukaryota</taxon>
        <taxon>Viridiplantae</taxon>
        <taxon>Streptophyta</taxon>
        <taxon>Embryophyta</taxon>
        <taxon>Tracheophyta</taxon>
        <taxon>Spermatophyta</taxon>
        <taxon>Magnoliopsida</taxon>
        <taxon>Liliopsida</taxon>
        <taxon>Poales</taxon>
        <taxon>Poaceae</taxon>
        <taxon>PACMAD clade</taxon>
        <taxon>Panicoideae</taxon>
        <taxon>Panicodae</taxon>
        <taxon>Paniceae</taxon>
        <taxon>Panicinae</taxon>
        <taxon>Panicum</taxon>
        <taxon>Panicum sect. Panicum</taxon>
    </lineage>
</organism>
<dbReference type="CDD" id="cd04465">
    <property type="entry name" value="S1_RPS1_repeat_ec2_hs2"/>
    <property type="match status" value="1"/>
</dbReference>
<dbReference type="PANTHER" id="PTHR15838">
    <property type="entry name" value="NUCLEOLAR PROTEIN OF 40 KDA"/>
    <property type="match status" value="1"/>
</dbReference>
<dbReference type="Gene3D" id="2.40.50.140">
    <property type="entry name" value="Nucleic acid-binding proteins"/>
    <property type="match status" value="1"/>
</dbReference>
<protein>
    <recommendedName>
        <fullName evidence="2">S1 motif domain-containing protein</fullName>
    </recommendedName>
</protein>
<dbReference type="EMBL" id="CM008050">
    <property type="protein sequence ID" value="PAN29970.1"/>
    <property type="molecule type" value="Genomic_DNA"/>
</dbReference>
<dbReference type="Proteomes" id="UP000243499">
    <property type="component" value="Chromosome 5"/>
</dbReference>
<dbReference type="Gramene" id="PAN29969">
    <property type="protein sequence ID" value="PAN29969"/>
    <property type="gene ID" value="PAHAL_5G262600"/>
</dbReference>
<reference evidence="3" key="1">
    <citation type="submission" date="2018-04" db="EMBL/GenBank/DDBJ databases">
        <title>WGS assembly of Panicum hallii.</title>
        <authorList>
            <person name="Lovell J."/>
            <person name="Jenkins J."/>
            <person name="Lowry D."/>
            <person name="Mamidi S."/>
            <person name="Sreedasyam A."/>
            <person name="Weng X."/>
            <person name="Barry K."/>
            <person name="Bonette J."/>
            <person name="Campitelli B."/>
            <person name="Daum C."/>
            <person name="Gordon S."/>
            <person name="Gould B."/>
            <person name="Lipzen A."/>
            <person name="Macqueen A."/>
            <person name="Palacio-Mejia J."/>
            <person name="Plott C."/>
            <person name="Shakirov E."/>
            <person name="Shu S."/>
            <person name="Yoshinaga Y."/>
            <person name="Zane M."/>
            <person name="Rokhsar D."/>
            <person name="Grimwood J."/>
            <person name="Schmutz J."/>
            <person name="Juenger T."/>
        </authorList>
    </citation>
    <scope>NUCLEOTIDE SEQUENCE [LARGE SCALE GENOMIC DNA]</scope>
    <source>
        <strain evidence="3">FIL2</strain>
    </source>
</reference>
<evidence type="ECO:0000313" key="3">
    <source>
        <dbReference type="EMBL" id="PAN29969.1"/>
    </source>
</evidence>
<dbReference type="EMBL" id="CM008050">
    <property type="protein sequence ID" value="PAN29969.1"/>
    <property type="molecule type" value="Genomic_DNA"/>
</dbReference>
<accession>A0A2S3HUC0</accession>
<dbReference type="Gramene" id="PAN29970">
    <property type="protein sequence ID" value="PAN29970"/>
    <property type="gene ID" value="PAHAL_5G262600"/>
</dbReference>
<dbReference type="InterPro" id="IPR012340">
    <property type="entry name" value="NA-bd_OB-fold"/>
</dbReference>
<sequence length="441" mass="48170">MPTPSPAPAPPCRGLLPPLSKPQPMLAVAAKSLASRQAKVKARARAQPVALARSTSIDDALSAGFVRLLNANPGQDSDATGATSGLYDPKPGDFAVGVVVSGTEARLDVAVGADHLATLLAKELLPLDRDGGDFAAREASPRPGSVGVLASPAVDEEATRKHNRGSRALVAPGTVVFAEVLGRTLSGRPLLSARRLFRRLAWHRARQIMQLDEPIEVKIYEWNTGGLLTRIEGLRAFLPKVELMDRIGTFTDLKNKVGCSIRVCIARLDEETNDLIISEKKAWEMTYLREGTLLQGSVRKIFPYGAQVRIAGTNRSGLLHISNITRGRVLSVNDILKIDDEIKVLVIKSNVPDKIALSIADLESAPGLFLSDREKVFSEAEEMAKRYREQLPVISQNTMLDDSLPGETRPFDDEAKLYANWKWFKFLHHNKPGDNSSRDLP</sequence>
<dbReference type="AlphaFoldDB" id="A0A2S3HUC0"/>
<name>A0A2S3HUC0_9POAL</name>
<dbReference type="PROSITE" id="PS50126">
    <property type="entry name" value="S1"/>
    <property type="match status" value="2"/>
</dbReference>
<dbReference type="SUPFAM" id="SSF50249">
    <property type="entry name" value="Nucleic acid-binding proteins"/>
    <property type="match status" value="2"/>
</dbReference>